<dbReference type="PANTHER" id="PTHR34382">
    <property type="entry name" value="PTS SYSTEM N,N'-DIACETYLCHITOBIOSE-SPECIFIC EIIA COMPONENT"/>
    <property type="match status" value="1"/>
</dbReference>
<proteinExistence type="predicted"/>
<dbReference type="GO" id="GO:0009401">
    <property type="term" value="P:phosphoenolpyruvate-dependent sugar phosphotransferase system"/>
    <property type="evidence" value="ECO:0007669"/>
    <property type="project" value="UniProtKB-KW"/>
</dbReference>
<dbReference type="Proteomes" id="UP000324497">
    <property type="component" value="Chromosome"/>
</dbReference>
<dbReference type="Pfam" id="PF02255">
    <property type="entry name" value="PTS_IIA"/>
    <property type="match status" value="1"/>
</dbReference>
<evidence type="ECO:0000256" key="3">
    <source>
        <dbReference type="ARBA" id="ARBA00022679"/>
    </source>
</evidence>
<dbReference type="PIRSF" id="PIRSF000699">
    <property type="entry name" value="PTS_IILac_III"/>
    <property type="match status" value="1"/>
</dbReference>
<evidence type="ECO:0000256" key="6">
    <source>
        <dbReference type="PIRSR" id="PIRSR000699-2"/>
    </source>
</evidence>
<evidence type="ECO:0008006" key="10">
    <source>
        <dbReference type="Google" id="ProtNLM"/>
    </source>
</evidence>
<keyword evidence="6" id="KW-0479">Metal-binding</keyword>
<gene>
    <name evidence="8" type="ORF">BSQ50_10230</name>
</gene>
<dbReference type="PROSITE" id="PS51095">
    <property type="entry name" value="PTS_EIIA_TYPE_3"/>
    <property type="match status" value="1"/>
</dbReference>
<evidence type="ECO:0000256" key="1">
    <source>
        <dbReference type="ARBA" id="ARBA00022448"/>
    </source>
</evidence>
<keyword evidence="4" id="KW-0598">Phosphotransferase system</keyword>
<organism evidence="8 9">
    <name type="scientific">Liquorilactobacillus nagelii</name>
    <dbReference type="NCBI Taxonomy" id="82688"/>
    <lineage>
        <taxon>Bacteria</taxon>
        <taxon>Bacillati</taxon>
        <taxon>Bacillota</taxon>
        <taxon>Bacilli</taxon>
        <taxon>Lactobacillales</taxon>
        <taxon>Lactobacillaceae</taxon>
        <taxon>Liquorilactobacillus</taxon>
    </lineage>
</organism>
<evidence type="ECO:0000313" key="9">
    <source>
        <dbReference type="Proteomes" id="UP000324497"/>
    </source>
</evidence>
<dbReference type="Gene3D" id="1.20.58.80">
    <property type="entry name" value="Phosphotransferase system, lactose/cellobiose-type IIA subunit"/>
    <property type="match status" value="1"/>
</dbReference>
<evidence type="ECO:0000256" key="5">
    <source>
        <dbReference type="PIRSR" id="PIRSR000699-1"/>
    </source>
</evidence>
<dbReference type="EMBL" id="CP018180">
    <property type="protein sequence ID" value="AUJ32879.1"/>
    <property type="molecule type" value="Genomic_DNA"/>
</dbReference>
<dbReference type="RefSeq" id="WP_148127121.1">
    <property type="nucleotide sequence ID" value="NZ_CP018180.1"/>
</dbReference>
<dbReference type="InterPro" id="IPR036542">
    <property type="entry name" value="PTS_IIA_lac/cel_sf"/>
</dbReference>
<dbReference type="GO" id="GO:0046872">
    <property type="term" value="F:metal ion binding"/>
    <property type="evidence" value="ECO:0007669"/>
    <property type="project" value="UniProtKB-KW"/>
</dbReference>
<keyword evidence="3" id="KW-0808">Transferase</keyword>
<dbReference type="GO" id="GO:0016740">
    <property type="term" value="F:transferase activity"/>
    <property type="evidence" value="ECO:0007669"/>
    <property type="project" value="UniProtKB-KW"/>
</dbReference>
<dbReference type="KEGG" id="lng:BSQ50_10230"/>
<sequence length="108" mass="11997">MEDIEKKQQIAMQIILNAGDARNFAMQALDQIAEHDFAQAESLLKQAKEKITLAHNAQTDEIQAEAAGETAIYSLLFNHAQDTLMTVISEINLTEKMIKIVSSLVPKN</sequence>
<dbReference type="SUPFAM" id="SSF46973">
    <property type="entry name" value="Enzyme IIa from lactose specific PTS, IIa-lac"/>
    <property type="match status" value="1"/>
</dbReference>
<comment type="cofactor">
    <cofactor evidence="6">
        <name>Mg(2+)</name>
        <dbReference type="ChEBI" id="CHEBI:18420"/>
    </cofactor>
    <text evidence="6">Binds 1 Mg(2+) ion per trimer.</text>
</comment>
<evidence type="ECO:0000313" key="8">
    <source>
        <dbReference type="EMBL" id="AUJ32879.1"/>
    </source>
</evidence>
<dbReference type="InterPro" id="IPR003188">
    <property type="entry name" value="PTS_IIA_lac/cel"/>
</dbReference>
<feature type="active site" description="Tele-phosphohistidine intermediate" evidence="5">
    <location>
        <position position="79"/>
    </location>
</feature>
<dbReference type="AlphaFoldDB" id="A0A3Q8CVD7"/>
<keyword evidence="1" id="KW-0813">Transport</keyword>
<evidence type="ECO:0000256" key="7">
    <source>
        <dbReference type="PROSITE-ProRule" id="PRU00418"/>
    </source>
</evidence>
<dbReference type="PANTHER" id="PTHR34382:SF7">
    <property type="entry name" value="PTS SYSTEM N,N'-DIACETYLCHITOBIOSE-SPECIFIC EIIA COMPONENT"/>
    <property type="match status" value="1"/>
</dbReference>
<accession>A0A3Q8CVD7</accession>
<protein>
    <recommendedName>
        <fullName evidence="10">PTS lactose/cellobiose transporter subunit IIA</fullName>
    </recommendedName>
</protein>
<keyword evidence="6" id="KW-0460">Magnesium</keyword>
<reference evidence="8 9" key="1">
    <citation type="submission" date="2016-11" db="EMBL/GenBank/DDBJ databases">
        <title>Interaction between Lactobacillus species and yeast in water kefir.</title>
        <authorList>
            <person name="Behr J."/>
            <person name="Xu D."/>
            <person name="Vogel R.F."/>
        </authorList>
    </citation>
    <scope>NUCLEOTIDE SEQUENCE [LARGE SCALE GENOMIC DNA]</scope>
    <source>
        <strain evidence="8 9">TMW 1.1827</strain>
    </source>
</reference>
<evidence type="ECO:0000256" key="4">
    <source>
        <dbReference type="ARBA" id="ARBA00022683"/>
    </source>
</evidence>
<keyword evidence="2" id="KW-0762">Sugar transport</keyword>
<feature type="binding site" evidence="6">
    <location>
        <position position="82"/>
    </location>
    <ligand>
        <name>Mg(2+)</name>
        <dbReference type="ChEBI" id="CHEBI:18420"/>
        <note>ligand shared between all trimeric partners</note>
    </ligand>
</feature>
<keyword evidence="9" id="KW-1185">Reference proteome</keyword>
<evidence type="ECO:0000256" key="2">
    <source>
        <dbReference type="ARBA" id="ARBA00022597"/>
    </source>
</evidence>
<name>A0A3Q8CVD7_9LACO</name>
<feature type="modified residue" description="Phosphohistidine; by HPr" evidence="7">
    <location>
        <position position="79"/>
    </location>
</feature>